<dbReference type="InterPro" id="IPR039647">
    <property type="entry name" value="EF_hand_pair_protein_CML-like"/>
</dbReference>
<dbReference type="Pfam" id="PF13202">
    <property type="entry name" value="EF-hand_5"/>
    <property type="match status" value="4"/>
</dbReference>
<dbReference type="Gene3D" id="1.10.238.10">
    <property type="entry name" value="EF-hand"/>
    <property type="match status" value="2"/>
</dbReference>
<keyword evidence="7" id="KW-1185">Reference proteome</keyword>
<evidence type="ECO:0000313" key="6">
    <source>
        <dbReference type="EMBL" id="GGG74253.1"/>
    </source>
</evidence>
<evidence type="ECO:0000256" key="2">
    <source>
        <dbReference type="ARBA" id="ARBA00022737"/>
    </source>
</evidence>
<evidence type="ECO:0000256" key="1">
    <source>
        <dbReference type="ARBA" id="ARBA00022723"/>
    </source>
</evidence>
<dbReference type="SUPFAM" id="SSF47473">
    <property type="entry name" value="EF-hand"/>
    <property type="match status" value="1"/>
</dbReference>
<keyword evidence="4" id="KW-0732">Signal</keyword>
<evidence type="ECO:0000259" key="5">
    <source>
        <dbReference type="PROSITE" id="PS50222"/>
    </source>
</evidence>
<dbReference type="RefSeq" id="WP_188790397.1">
    <property type="nucleotide sequence ID" value="NZ_BMJV01000004.1"/>
</dbReference>
<dbReference type="AlphaFoldDB" id="A0A8J2ZKG5"/>
<dbReference type="InterPro" id="IPR018247">
    <property type="entry name" value="EF_Hand_1_Ca_BS"/>
</dbReference>
<organism evidence="6 7">
    <name type="scientific">Salipiger pallidus</name>
    <dbReference type="NCBI Taxonomy" id="1775170"/>
    <lineage>
        <taxon>Bacteria</taxon>
        <taxon>Pseudomonadati</taxon>
        <taxon>Pseudomonadota</taxon>
        <taxon>Alphaproteobacteria</taxon>
        <taxon>Rhodobacterales</taxon>
        <taxon>Roseobacteraceae</taxon>
        <taxon>Salipiger</taxon>
    </lineage>
</organism>
<reference evidence="6" key="1">
    <citation type="journal article" date="2014" name="Int. J. Syst. Evol. Microbiol.">
        <title>Complete genome sequence of Corynebacterium casei LMG S-19264T (=DSM 44701T), isolated from a smear-ripened cheese.</title>
        <authorList>
            <consortium name="US DOE Joint Genome Institute (JGI-PGF)"/>
            <person name="Walter F."/>
            <person name="Albersmeier A."/>
            <person name="Kalinowski J."/>
            <person name="Ruckert C."/>
        </authorList>
    </citation>
    <scope>NUCLEOTIDE SEQUENCE</scope>
    <source>
        <strain evidence="6">CGMCC 1.15762</strain>
    </source>
</reference>
<feature type="domain" description="EF-hand" evidence="5">
    <location>
        <begin position="126"/>
        <end position="161"/>
    </location>
</feature>
<dbReference type="Proteomes" id="UP000617145">
    <property type="component" value="Unassembled WGS sequence"/>
</dbReference>
<feature type="region of interest" description="Disordered" evidence="3">
    <location>
        <begin position="135"/>
        <end position="218"/>
    </location>
</feature>
<feature type="chain" id="PRO_5035213167" description="EF-hand domain-containing protein" evidence="4">
    <location>
        <begin position="23"/>
        <end position="218"/>
    </location>
</feature>
<evidence type="ECO:0000313" key="7">
    <source>
        <dbReference type="Proteomes" id="UP000617145"/>
    </source>
</evidence>
<evidence type="ECO:0000256" key="3">
    <source>
        <dbReference type="SAM" id="MobiDB-lite"/>
    </source>
</evidence>
<reference evidence="6" key="2">
    <citation type="submission" date="2020-09" db="EMBL/GenBank/DDBJ databases">
        <authorList>
            <person name="Sun Q."/>
            <person name="Zhou Y."/>
        </authorList>
    </citation>
    <scope>NUCLEOTIDE SEQUENCE</scope>
    <source>
        <strain evidence="6">CGMCC 1.15762</strain>
    </source>
</reference>
<dbReference type="SMART" id="SM00054">
    <property type="entry name" value="EFh"/>
    <property type="match status" value="3"/>
</dbReference>
<dbReference type="InterPro" id="IPR002048">
    <property type="entry name" value="EF_hand_dom"/>
</dbReference>
<name>A0A8J2ZKG5_9RHOB</name>
<dbReference type="EMBL" id="BMJV01000004">
    <property type="protein sequence ID" value="GGG74253.1"/>
    <property type="molecule type" value="Genomic_DNA"/>
</dbReference>
<dbReference type="PROSITE" id="PS00018">
    <property type="entry name" value="EF_HAND_1"/>
    <property type="match status" value="2"/>
</dbReference>
<comment type="caution">
    <text evidence="6">The sequence shown here is derived from an EMBL/GenBank/DDBJ whole genome shotgun (WGS) entry which is preliminary data.</text>
</comment>
<dbReference type="GO" id="GO:0005509">
    <property type="term" value="F:calcium ion binding"/>
    <property type="evidence" value="ECO:0007669"/>
    <property type="project" value="InterPro"/>
</dbReference>
<feature type="signal peptide" evidence="4">
    <location>
        <begin position="1"/>
        <end position="22"/>
    </location>
</feature>
<evidence type="ECO:0000256" key="4">
    <source>
        <dbReference type="SAM" id="SignalP"/>
    </source>
</evidence>
<proteinExistence type="predicted"/>
<feature type="compositionally biased region" description="Basic and acidic residues" evidence="3">
    <location>
        <begin position="152"/>
        <end position="177"/>
    </location>
</feature>
<gene>
    <name evidence="6" type="ORF">GCM10011415_23340</name>
</gene>
<sequence length="218" mass="22969">MKPMTRVLTGAALVLMGTASLAAAFPGESRGDGPQGQRGHDRSALMLLGLDTDGDGAISAAELEAAGPAAAFAEADADADGMLTADELTIFRAAQEAAREARRSRMMIGRLDTDGDGRLTLEDLSKRSDRRAALFERADTDGDGTLSAEELDTLRADMRDARGPRHGSREGHGDRGHWQHHGKTRGEGPQGPREMQRGEGPASAGAPTVQQDDDPATE</sequence>
<dbReference type="PANTHER" id="PTHR10891">
    <property type="entry name" value="EF-HAND CALCIUM-BINDING DOMAIN CONTAINING PROTEIN"/>
    <property type="match status" value="1"/>
</dbReference>
<keyword evidence="1" id="KW-0479">Metal-binding</keyword>
<accession>A0A8J2ZKG5</accession>
<keyword evidence="2" id="KW-0677">Repeat</keyword>
<protein>
    <recommendedName>
        <fullName evidence="5">EF-hand domain-containing protein</fullName>
    </recommendedName>
</protein>
<dbReference type="PROSITE" id="PS50222">
    <property type="entry name" value="EF_HAND_2"/>
    <property type="match status" value="1"/>
</dbReference>
<dbReference type="InterPro" id="IPR011992">
    <property type="entry name" value="EF-hand-dom_pair"/>
</dbReference>